<accession>A0A1H8TZP9</accession>
<dbReference type="InterPro" id="IPR024983">
    <property type="entry name" value="CHAT_dom"/>
</dbReference>
<dbReference type="InterPro" id="IPR019734">
    <property type="entry name" value="TPR_rpt"/>
</dbReference>
<dbReference type="PANTHER" id="PTHR10098:SF112">
    <property type="entry name" value="SLR0380 PROTEIN"/>
    <property type="match status" value="1"/>
</dbReference>
<feature type="signal peptide" evidence="1">
    <location>
        <begin position="1"/>
        <end position="24"/>
    </location>
</feature>
<dbReference type="Proteomes" id="UP000198814">
    <property type="component" value="Unassembled WGS sequence"/>
</dbReference>
<dbReference type="EMBL" id="FODO01000029">
    <property type="protein sequence ID" value="SEO96401.1"/>
    <property type="molecule type" value="Genomic_DNA"/>
</dbReference>
<evidence type="ECO:0000259" key="2">
    <source>
        <dbReference type="Pfam" id="PF12770"/>
    </source>
</evidence>
<evidence type="ECO:0000313" key="4">
    <source>
        <dbReference type="Proteomes" id="UP000198814"/>
    </source>
</evidence>
<dbReference type="OrthoDB" id="8549434at2"/>
<protein>
    <submittedName>
        <fullName evidence="3">CHAT domain-containing protein</fullName>
    </submittedName>
</protein>
<keyword evidence="1" id="KW-0732">Signal</keyword>
<feature type="domain" description="CHAT" evidence="2">
    <location>
        <begin position="440"/>
        <end position="764"/>
    </location>
</feature>
<keyword evidence="4" id="KW-1185">Reference proteome</keyword>
<gene>
    <name evidence="3" type="ORF">SAMN05216333_12923</name>
</gene>
<dbReference type="SUPFAM" id="SSF48452">
    <property type="entry name" value="TPR-like"/>
    <property type="match status" value="1"/>
</dbReference>
<name>A0A1H8TZP9_9PROT</name>
<dbReference type="Gene3D" id="1.25.40.10">
    <property type="entry name" value="Tetratricopeptide repeat domain"/>
    <property type="match status" value="2"/>
</dbReference>
<dbReference type="SMART" id="SM00028">
    <property type="entry name" value="TPR"/>
    <property type="match status" value="3"/>
</dbReference>
<dbReference type="AlphaFoldDB" id="A0A1H8TZP9"/>
<dbReference type="Pfam" id="PF12770">
    <property type="entry name" value="CHAT"/>
    <property type="match status" value="1"/>
</dbReference>
<evidence type="ECO:0000256" key="1">
    <source>
        <dbReference type="SAM" id="SignalP"/>
    </source>
</evidence>
<sequence length="766" mass="85948">MHYRMTVLLLAALLIACFSNGTLAKTPTDDLLQKANDYLGKGQYYLALREAESVLGNRITQEQQSLAYGIKGNTLLIMQRYSEAEESLLKAYELTEEKQRKAGYANSLGVLYLKMQDQTKPPQFFRLAAELVENDPILALRIKLNQMRVQPENVSLPGFTTILSEIAAVDSADERIRYYLNLASIVKSYALPSHTELIQHALESAHADSTVNTDKSLRIEALDSLAEFYESQGKSEQALALSELAASLTDRMDVDDLMIQIEWRKGRIYQQQKRDNEALIAFGKAVDYVQAIRRDIPVSYEDGKSSFRKTLEPIYLGYTHQLLKKAGHQNGEAKQQTLLLARQTIELIKQSELEDFLGGRCLIEGMQRSELDDMDMQAAILYPIILEDRLELLVGIGKTIRQFSVSVSREQLRDAINSLSGQLRKWTISPGDMGDSDAYQQPAENIYRWMIAPIERDLEKESIKTLVIVPDGMMRLVPFAALYDGRVHLIEKYAVSVSPGMSLLGNRNSRPLHSYQTLLAGISKPGPAVEKISESTINKLLLADSQYRDQQIVSRSLFNHHLRNPAITRETHSPVSGLQDIQSKLSLPGVETELVSLKEALKSTLLLNEQFTVANFYQQVSTQSFDIVHIASHGFFSSDADKSFLMAYDDILKLDDLKSFLKRGKDATKGIQLLTFSACETAEGDDRAPLGFTGAALKADAQSALGSLWPISDEAASQLMISFYKNLMQHKSKAEALRQAQLELLKTDHLRHPSFWSPFILVGNWL</sequence>
<feature type="chain" id="PRO_5011491729" evidence="1">
    <location>
        <begin position="25"/>
        <end position="766"/>
    </location>
</feature>
<dbReference type="PANTHER" id="PTHR10098">
    <property type="entry name" value="RAPSYN-RELATED"/>
    <property type="match status" value="1"/>
</dbReference>
<dbReference type="PROSITE" id="PS51257">
    <property type="entry name" value="PROKAR_LIPOPROTEIN"/>
    <property type="match status" value="1"/>
</dbReference>
<evidence type="ECO:0000313" key="3">
    <source>
        <dbReference type="EMBL" id="SEO96401.1"/>
    </source>
</evidence>
<proteinExistence type="predicted"/>
<organism evidence="3 4">
    <name type="scientific">Nitrosomonas oligotropha</name>
    <dbReference type="NCBI Taxonomy" id="42354"/>
    <lineage>
        <taxon>Bacteria</taxon>
        <taxon>Pseudomonadati</taxon>
        <taxon>Pseudomonadota</taxon>
        <taxon>Betaproteobacteria</taxon>
        <taxon>Nitrosomonadales</taxon>
        <taxon>Nitrosomonadaceae</taxon>
        <taxon>Nitrosomonas</taxon>
    </lineage>
</organism>
<dbReference type="InterPro" id="IPR011990">
    <property type="entry name" value="TPR-like_helical_dom_sf"/>
</dbReference>
<dbReference type="STRING" id="42354.SAMN05216333_12923"/>
<reference evidence="4" key="1">
    <citation type="submission" date="2016-10" db="EMBL/GenBank/DDBJ databases">
        <authorList>
            <person name="Varghese N."/>
            <person name="Submissions S."/>
        </authorList>
    </citation>
    <scope>NUCLEOTIDE SEQUENCE [LARGE SCALE GENOMIC DNA]</scope>
    <source>
        <strain evidence="4">Nm76</strain>
    </source>
</reference>